<dbReference type="InterPro" id="IPR016181">
    <property type="entry name" value="Acyl_CoA_acyltransferase"/>
</dbReference>
<evidence type="ECO:0000256" key="1">
    <source>
        <dbReference type="ARBA" id="ARBA00022679"/>
    </source>
</evidence>
<evidence type="ECO:0008006" key="6">
    <source>
        <dbReference type="Google" id="ProtNLM"/>
    </source>
</evidence>
<dbReference type="PANTHER" id="PTHR43877:SF1">
    <property type="entry name" value="ACETYLTRANSFERASE"/>
    <property type="match status" value="1"/>
</dbReference>
<feature type="compositionally biased region" description="Acidic residues" evidence="3">
    <location>
        <begin position="82"/>
        <end position="97"/>
    </location>
</feature>
<dbReference type="Proteomes" id="UP000655208">
    <property type="component" value="Unassembled WGS sequence"/>
</dbReference>
<keyword evidence="5" id="KW-1185">Reference proteome</keyword>
<feature type="region of interest" description="Disordered" evidence="3">
    <location>
        <begin position="79"/>
        <end position="130"/>
    </location>
</feature>
<dbReference type="GO" id="GO:0016746">
    <property type="term" value="F:acyltransferase activity"/>
    <property type="evidence" value="ECO:0007669"/>
    <property type="project" value="UniProtKB-KW"/>
</dbReference>
<dbReference type="AlphaFoldDB" id="A0A917WDV5"/>
<evidence type="ECO:0000313" key="5">
    <source>
        <dbReference type="Proteomes" id="UP000655208"/>
    </source>
</evidence>
<sequence>MSRAAVRPATPDDAATVAALQLEVWRDAYAELLPASVLLGDPAVLAQRWAVRIRDGGPVLLAVEGSAVVGMAALDLGPVGPDEPDQLVDSDASDASDEAVPPIGDARAADSGDRSDSTGGSPSTGTGTGEIEQLLVLPRWSRRGHGGRLLGEAGALLRRAGRTRGIWWAPEPDRSVERFLAGVQWFPDGARRAVDTGEGVLAEVRYAGGLDLVVL</sequence>
<accession>A0A917WDV5</accession>
<protein>
    <recommendedName>
        <fullName evidence="6">GNAT family N-acetyltransferase</fullName>
    </recommendedName>
</protein>
<dbReference type="EMBL" id="BMNA01000002">
    <property type="protein sequence ID" value="GGL95414.1"/>
    <property type="molecule type" value="Genomic_DNA"/>
</dbReference>
<evidence type="ECO:0000256" key="2">
    <source>
        <dbReference type="ARBA" id="ARBA00023315"/>
    </source>
</evidence>
<feature type="compositionally biased region" description="Basic and acidic residues" evidence="3">
    <location>
        <begin position="107"/>
        <end position="116"/>
    </location>
</feature>
<dbReference type="InterPro" id="IPR050832">
    <property type="entry name" value="Bact_Acetyltransf"/>
</dbReference>
<evidence type="ECO:0000313" key="4">
    <source>
        <dbReference type="EMBL" id="GGL95414.1"/>
    </source>
</evidence>
<gene>
    <name evidence="4" type="ORF">GCM10011594_13780</name>
</gene>
<reference evidence="4" key="1">
    <citation type="journal article" date="2014" name="Int. J. Syst. Evol. Microbiol.">
        <title>Complete genome sequence of Corynebacterium casei LMG S-19264T (=DSM 44701T), isolated from a smear-ripened cheese.</title>
        <authorList>
            <consortium name="US DOE Joint Genome Institute (JGI-PGF)"/>
            <person name="Walter F."/>
            <person name="Albersmeier A."/>
            <person name="Kalinowski J."/>
            <person name="Ruckert C."/>
        </authorList>
    </citation>
    <scope>NUCLEOTIDE SEQUENCE</scope>
    <source>
        <strain evidence="4">CGMCC 4.7308</strain>
    </source>
</reference>
<keyword evidence="1" id="KW-0808">Transferase</keyword>
<name>A0A917WDV5_9ACTN</name>
<dbReference type="RefSeq" id="WP_188940721.1">
    <property type="nucleotide sequence ID" value="NZ_BMNA01000002.1"/>
</dbReference>
<organism evidence="4 5">
    <name type="scientific">Nakamurella endophytica</name>
    <dbReference type="NCBI Taxonomy" id="1748367"/>
    <lineage>
        <taxon>Bacteria</taxon>
        <taxon>Bacillati</taxon>
        <taxon>Actinomycetota</taxon>
        <taxon>Actinomycetes</taxon>
        <taxon>Nakamurellales</taxon>
        <taxon>Nakamurellaceae</taxon>
        <taxon>Nakamurella</taxon>
    </lineage>
</organism>
<dbReference type="Gene3D" id="3.40.630.30">
    <property type="match status" value="1"/>
</dbReference>
<dbReference type="PANTHER" id="PTHR43877">
    <property type="entry name" value="AMINOALKYLPHOSPHONATE N-ACETYLTRANSFERASE-RELATED-RELATED"/>
    <property type="match status" value="1"/>
</dbReference>
<evidence type="ECO:0000256" key="3">
    <source>
        <dbReference type="SAM" id="MobiDB-lite"/>
    </source>
</evidence>
<proteinExistence type="predicted"/>
<dbReference type="SUPFAM" id="SSF55729">
    <property type="entry name" value="Acyl-CoA N-acyltransferases (Nat)"/>
    <property type="match status" value="1"/>
</dbReference>
<reference evidence="4" key="2">
    <citation type="submission" date="2020-09" db="EMBL/GenBank/DDBJ databases">
        <authorList>
            <person name="Sun Q."/>
            <person name="Zhou Y."/>
        </authorList>
    </citation>
    <scope>NUCLEOTIDE SEQUENCE</scope>
    <source>
        <strain evidence="4">CGMCC 4.7308</strain>
    </source>
</reference>
<keyword evidence="2" id="KW-0012">Acyltransferase</keyword>
<comment type="caution">
    <text evidence="4">The sequence shown here is derived from an EMBL/GenBank/DDBJ whole genome shotgun (WGS) entry which is preliminary data.</text>
</comment>